<dbReference type="Proteomes" id="UP001160390">
    <property type="component" value="Unassembled WGS sequence"/>
</dbReference>
<evidence type="ECO:0000259" key="1">
    <source>
        <dbReference type="Pfam" id="PF18120"/>
    </source>
</evidence>
<comment type="caution">
    <text evidence="2">The sequence shown here is derived from an EMBL/GenBank/DDBJ whole genome shotgun (WGS) entry which is preliminary data.</text>
</comment>
<dbReference type="Gene3D" id="2.60.220.20">
    <property type="entry name" value="putative beta-Galactosidase from caulobacter crescentus"/>
    <property type="match status" value="1"/>
</dbReference>
<dbReference type="AlphaFoldDB" id="A0AA35M1W1"/>
<name>A0AA35M1W1_9HYPO</name>
<organism evidence="2 3">
    <name type="scientific">Clonostachys chloroleuca</name>
    <dbReference type="NCBI Taxonomy" id="1926264"/>
    <lineage>
        <taxon>Eukaryota</taxon>
        <taxon>Fungi</taxon>
        <taxon>Dikarya</taxon>
        <taxon>Ascomycota</taxon>
        <taxon>Pezizomycotina</taxon>
        <taxon>Sordariomycetes</taxon>
        <taxon>Hypocreomycetidae</taxon>
        <taxon>Hypocreales</taxon>
        <taxon>Bionectriaceae</taxon>
        <taxon>Clonostachys</taxon>
    </lineage>
</organism>
<evidence type="ECO:0000313" key="2">
    <source>
        <dbReference type="EMBL" id="CAI6088191.1"/>
    </source>
</evidence>
<gene>
    <name evidence="2" type="ORF">CCHLO57077_00019174</name>
</gene>
<protein>
    <recommendedName>
        <fullName evidence="1">DUF5597 domain-containing protein</fullName>
    </recommendedName>
</protein>
<keyword evidence="3" id="KW-1185">Reference proteome</keyword>
<reference evidence="2" key="1">
    <citation type="submission" date="2023-01" db="EMBL/GenBank/DDBJ databases">
        <authorList>
            <person name="Piombo E."/>
        </authorList>
    </citation>
    <scope>NUCLEOTIDE SEQUENCE</scope>
</reference>
<sequence length="161" mass="17927">MQFQILLRTFNVRLLLLLKAREESAFICGFFFDGIPLGSPEDNANIIKLAISYELSISRTVVFSQPGPGYGLIIELDAEHFLLVGKGFKVEFKAKSNTSVVSRILRFYEKKIADLNGILRTARHLNGDESRSGMWANKPGDESHIGEPGVTIAIRELLNST</sequence>
<dbReference type="InterPro" id="IPR040719">
    <property type="entry name" value="DUF5597"/>
</dbReference>
<proteinExistence type="predicted"/>
<dbReference type="Pfam" id="PF18120">
    <property type="entry name" value="DUF5597"/>
    <property type="match status" value="1"/>
</dbReference>
<accession>A0AA35M1W1</accession>
<dbReference type="EMBL" id="CABFNP030000817">
    <property type="protein sequence ID" value="CAI6088191.1"/>
    <property type="molecule type" value="Genomic_DNA"/>
</dbReference>
<feature type="domain" description="DUF5597" evidence="1">
    <location>
        <begin position="19"/>
        <end position="136"/>
    </location>
</feature>
<evidence type="ECO:0000313" key="3">
    <source>
        <dbReference type="Proteomes" id="UP001160390"/>
    </source>
</evidence>